<dbReference type="PANTHER" id="PTHR43298:SF2">
    <property type="entry name" value="FMN_FAD EXPORTER YEEO-RELATED"/>
    <property type="match status" value="1"/>
</dbReference>
<feature type="transmembrane region" description="Helical" evidence="10">
    <location>
        <begin position="246"/>
        <end position="266"/>
    </location>
</feature>
<dbReference type="Proteomes" id="UP000477782">
    <property type="component" value="Unassembled WGS sequence"/>
</dbReference>
<protein>
    <recommendedName>
        <fullName evidence="9">Multidrug-efflux transporter</fullName>
    </recommendedName>
</protein>
<keyword evidence="5 10" id="KW-0812">Transmembrane</keyword>
<dbReference type="GO" id="GO:0042910">
    <property type="term" value="F:xenobiotic transmembrane transporter activity"/>
    <property type="evidence" value="ECO:0007669"/>
    <property type="project" value="InterPro"/>
</dbReference>
<evidence type="ECO:0000313" key="11">
    <source>
        <dbReference type="EMBL" id="NEY91974.1"/>
    </source>
</evidence>
<feature type="transmembrane region" description="Helical" evidence="10">
    <location>
        <begin position="272"/>
        <end position="292"/>
    </location>
</feature>
<evidence type="ECO:0000256" key="9">
    <source>
        <dbReference type="ARBA" id="ARBA00031636"/>
    </source>
</evidence>
<feature type="transmembrane region" description="Helical" evidence="10">
    <location>
        <begin position="352"/>
        <end position="373"/>
    </location>
</feature>
<feature type="transmembrane region" description="Helical" evidence="10">
    <location>
        <begin position="12"/>
        <end position="30"/>
    </location>
</feature>
<evidence type="ECO:0000256" key="10">
    <source>
        <dbReference type="SAM" id="Phobius"/>
    </source>
</evidence>
<dbReference type="InterPro" id="IPR050222">
    <property type="entry name" value="MATE_MdtK"/>
</dbReference>
<evidence type="ECO:0000256" key="1">
    <source>
        <dbReference type="ARBA" id="ARBA00004429"/>
    </source>
</evidence>
<dbReference type="RefSeq" id="WP_164627875.1">
    <property type="nucleotide sequence ID" value="NZ_JAAIVJ010000017.1"/>
</dbReference>
<dbReference type="NCBIfam" id="TIGR00797">
    <property type="entry name" value="matE"/>
    <property type="match status" value="1"/>
</dbReference>
<dbReference type="PANTHER" id="PTHR43298">
    <property type="entry name" value="MULTIDRUG RESISTANCE PROTEIN NORM-RELATED"/>
    <property type="match status" value="1"/>
</dbReference>
<feature type="transmembrane region" description="Helical" evidence="10">
    <location>
        <begin position="131"/>
        <end position="148"/>
    </location>
</feature>
<dbReference type="Pfam" id="PF01554">
    <property type="entry name" value="MatE"/>
    <property type="match status" value="2"/>
</dbReference>
<keyword evidence="8 10" id="KW-0472">Membrane</keyword>
<dbReference type="GO" id="GO:0005886">
    <property type="term" value="C:plasma membrane"/>
    <property type="evidence" value="ECO:0007669"/>
    <property type="project" value="UniProtKB-SubCell"/>
</dbReference>
<gene>
    <name evidence="11" type="ORF">G4Z14_16915</name>
</gene>
<accession>A0A6M0QYQ0</accession>
<proteinExistence type="predicted"/>
<keyword evidence="2" id="KW-0813">Transport</keyword>
<feature type="transmembrane region" description="Helical" evidence="10">
    <location>
        <begin position="50"/>
        <end position="80"/>
    </location>
</feature>
<organism evidence="11 12">
    <name type="scientific">Tabrizicola oligotrophica</name>
    <dbReference type="NCBI Taxonomy" id="2710650"/>
    <lineage>
        <taxon>Bacteria</taxon>
        <taxon>Pseudomonadati</taxon>
        <taxon>Pseudomonadota</taxon>
        <taxon>Alphaproteobacteria</taxon>
        <taxon>Rhodobacterales</taxon>
        <taxon>Paracoccaceae</taxon>
        <taxon>Tabrizicola</taxon>
    </lineage>
</organism>
<keyword evidence="12" id="KW-1185">Reference proteome</keyword>
<evidence type="ECO:0000313" key="12">
    <source>
        <dbReference type="Proteomes" id="UP000477782"/>
    </source>
</evidence>
<comment type="subcellular location">
    <subcellularLocation>
        <location evidence="1">Cell inner membrane</location>
        <topology evidence="1">Multi-pass membrane protein</topology>
    </subcellularLocation>
</comment>
<name>A0A6M0QYQ0_9RHOB</name>
<keyword evidence="3" id="KW-0050">Antiport</keyword>
<feature type="transmembrane region" description="Helical" evidence="10">
    <location>
        <begin position="421"/>
        <end position="443"/>
    </location>
</feature>
<feature type="transmembrane region" description="Helical" evidence="10">
    <location>
        <begin position="318"/>
        <end position="346"/>
    </location>
</feature>
<dbReference type="InterPro" id="IPR002528">
    <property type="entry name" value="MATE_fam"/>
</dbReference>
<evidence type="ECO:0000256" key="2">
    <source>
        <dbReference type="ARBA" id="ARBA00022448"/>
    </source>
</evidence>
<dbReference type="AlphaFoldDB" id="A0A6M0QYQ0"/>
<evidence type="ECO:0000256" key="6">
    <source>
        <dbReference type="ARBA" id="ARBA00022989"/>
    </source>
</evidence>
<evidence type="ECO:0000256" key="4">
    <source>
        <dbReference type="ARBA" id="ARBA00022475"/>
    </source>
</evidence>
<evidence type="ECO:0000256" key="7">
    <source>
        <dbReference type="ARBA" id="ARBA00023065"/>
    </source>
</evidence>
<keyword evidence="7" id="KW-0406">Ion transport</keyword>
<feature type="transmembrane region" description="Helical" evidence="10">
    <location>
        <begin position="193"/>
        <end position="213"/>
    </location>
</feature>
<reference evidence="11 12" key="1">
    <citation type="submission" date="2020-02" db="EMBL/GenBank/DDBJ databases">
        <authorList>
            <person name="Chen W.-M."/>
        </authorList>
    </citation>
    <scope>NUCLEOTIDE SEQUENCE [LARGE SCALE GENOMIC DNA]</scope>
    <source>
        <strain evidence="11 12">KMS-5</strain>
    </source>
</reference>
<dbReference type="CDD" id="cd13131">
    <property type="entry name" value="MATE_NorM_like"/>
    <property type="match status" value="1"/>
</dbReference>
<dbReference type="GO" id="GO:0015297">
    <property type="term" value="F:antiporter activity"/>
    <property type="evidence" value="ECO:0007669"/>
    <property type="project" value="UniProtKB-KW"/>
</dbReference>
<keyword evidence="4" id="KW-1003">Cell membrane</keyword>
<feature type="transmembrane region" description="Helical" evidence="10">
    <location>
        <begin position="160"/>
        <end position="181"/>
    </location>
</feature>
<evidence type="ECO:0000256" key="8">
    <source>
        <dbReference type="ARBA" id="ARBA00023136"/>
    </source>
</evidence>
<dbReference type="InterPro" id="IPR048279">
    <property type="entry name" value="MdtK-like"/>
</dbReference>
<keyword evidence="6 10" id="KW-1133">Transmembrane helix</keyword>
<dbReference type="PIRSF" id="PIRSF006603">
    <property type="entry name" value="DinF"/>
    <property type="match status" value="1"/>
</dbReference>
<dbReference type="EMBL" id="JAAIVJ010000017">
    <property type="protein sequence ID" value="NEY91974.1"/>
    <property type="molecule type" value="Genomic_DNA"/>
</dbReference>
<feature type="transmembrane region" description="Helical" evidence="10">
    <location>
        <begin position="394"/>
        <end position="415"/>
    </location>
</feature>
<evidence type="ECO:0000256" key="5">
    <source>
        <dbReference type="ARBA" id="ARBA00022692"/>
    </source>
</evidence>
<evidence type="ECO:0000256" key="3">
    <source>
        <dbReference type="ARBA" id="ARBA00022449"/>
    </source>
</evidence>
<sequence length="455" mass="48251">MSPLSPLAHARAILVLGLPLIGSHLAQMALHVTDTVLLGWYGVTELAAVVLATSAFFVIFLLGSGFAQAVMPLVASALGAGDETRVRRDARMGLWLSIAFGLACYPLFWWSEPLLMALGQKPAVAVLAQDFLRIGGIGMVPALLVMTLKSYLAALEKTQVVLWTTVLAVLVNGVLAYGLIFGHWGWPELGVEGAAIASVTVQALSFVVLALYAHAQPGLRRFHLFQRFWRADAEALRSVFRLGWPIGLTGLAESALFTATALMMGWVGTVQLAAHGITMEAVALTFMVHLGLSNAATVRAGKADGAGDARALRDGAKVAIAMSVGFGLAMIALFLSFGPQIIGLFLDVSKPGAAEIMTFGVKLLAVAALFQMADAMQVMALGLLRGIHDTRVPMIAATVSYWLIGIPAGYVLGFPFGMGGIGLWLGLVIGLAFAATLMMWRFWQRCGVQRKAMGS</sequence>
<feature type="transmembrane region" description="Helical" evidence="10">
    <location>
        <begin position="92"/>
        <end position="111"/>
    </location>
</feature>
<comment type="caution">
    <text evidence="11">The sequence shown here is derived from an EMBL/GenBank/DDBJ whole genome shotgun (WGS) entry which is preliminary data.</text>
</comment>
<dbReference type="GO" id="GO:0006811">
    <property type="term" value="P:monoatomic ion transport"/>
    <property type="evidence" value="ECO:0007669"/>
    <property type="project" value="UniProtKB-KW"/>
</dbReference>